<evidence type="ECO:0000313" key="2">
    <source>
        <dbReference type="EMBL" id="MBB5720264.1"/>
    </source>
</evidence>
<sequence length="47" mass="5158">MRIDSLLSSCEKAFEMFGANNPIQPAGMNIIIPVAALARLLAKTKRR</sequence>
<evidence type="ECO:0000256" key="1">
    <source>
        <dbReference type="SAM" id="Phobius"/>
    </source>
</evidence>
<dbReference type="EMBL" id="JACIJI010000011">
    <property type="protein sequence ID" value="MBB5720264.1"/>
    <property type="molecule type" value="Genomic_DNA"/>
</dbReference>
<keyword evidence="3" id="KW-1185">Reference proteome</keyword>
<dbReference type="Proteomes" id="UP000554342">
    <property type="component" value="Unassembled WGS sequence"/>
</dbReference>
<feature type="transmembrane region" description="Helical" evidence="1">
    <location>
        <begin position="23"/>
        <end position="42"/>
    </location>
</feature>
<organism evidence="2 3">
    <name type="scientific">Stakelama sediminis</name>
    <dbReference type="NCBI Taxonomy" id="463200"/>
    <lineage>
        <taxon>Bacteria</taxon>
        <taxon>Pseudomonadati</taxon>
        <taxon>Pseudomonadota</taxon>
        <taxon>Alphaproteobacteria</taxon>
        <taxon>Sphingomonadales</taxon>
        <taxon>Sphingomonadaceae</taxon>
        <taxon>Stakelama</taxon>
    </lineage>
</organism>
<reference evidence="2 3" key="1">
    <citation type="submission" date="2020-08" db="EMBL/GenBank/DDBJ databases">
        <title>Genomic Encyclopedia of Type Strains, Phase IV (KMG-IV): sequencing the most valuable type-strain genomes for metagenomic binning, comparative biology and taxonomic classification.</title>
        <authorList>
            <person name="Goeker M."/>
        </authorList>
    </citation>
    <scope>NUCLEOTIDE SEQUENCE [LARGE SCALE GENOMIC DNA]</scope>
    <source>
        <strain evidence="2 3">DSM 27203</strain>
    </source>
</reference>
<proteinExistence type="predicted"/>
<protein>
    <submittedName>
        <fullName evidence="2">Uncharacterized protein</fullName>
    </submittedName>
</protein>
<evidence type="ECO:0000313" key="3">
    <source>
        <dbReference type="Proteomes" id="UP000554342"/>
    </source>
</evidence>
<gene>
    <name evidence="2" type="ORF">FHR23_003227</name>
</gene>
<accession>A0A840Z3D0</accession>
<keyword evidence="1" id="KW-0472">Membrane</keyword>
<keyword evidence="1" id="KW-0812">Transmembrane</keyword>
<name>A0A840Z3D0_9SPHN</name>
<comment type="caution">
    <text evidence="2">The sequence shown here is derived from an EMBL/GenBank/DDBJ whole genome shotgun (WGS) entry which is preliminary data.</text>
</comment>
<dbReference type="AlphaFoldDB" id="A0A840Z3D0"/>
<keyword evidence="1" id="KW-1133">Transmembrane helix</keyword>